<sequence length="77" mass="8087">MFGMFTRRSEDEQKRKREAEDRARLARFNNDSAGIVSSYPWPLGVSGAGGHTTHSAECSPSDSGSSSSDSGSCGGGD</sequence>
<evidence type="ECO:0000256" key="1">
    <source>
        <dbReference type="SAM" id="MobiDB-lite"/>
    </source>
</evidence>
<gene>
    <name evidence="2" type="ORF">OICFNHDK_3809</name>
</gene>
<protein>
    <submittedName>
        <fullName evidence="2">Uncharacterized protein</fullName>
    </submittedName>
</protein>
<keyword evidence="3" id="KW-1185">Reference proteome</keyword>
<dbReference type="Proteomes" id="UP001055307">
    <property type="component" value="Unassembled WGS sequence"/>
</dbReference>
<accession>A0AAV4ZBL8</accession>
<dbReference type="EMBL" id="BPQF01000019">
    <property type="protein sequence ID" value="GJD41326.1"/>
    <property type="molecule type" value="Genomic_DNA"/>
</dbReference>
<feature type="compositionally biased region" description="Basic and acidic residues" evidence="1">
    <location>
        <begin position="7"/>
        <end position="24"/>
    </location>
</feature>
<evidence type="ECO:0000313" key="2">
    <source>
        <dbReference type="EMBL" id="GJD41326.1"/>
    </source>
</evidence>
<evidence type="ECO:0000313" key="3">
    <source>
        <dbReference type="Proteomes" id="UP001055307"/>
    </source>
</evidence>
<name>A0AAV4ZBL8_9HYPH</name>
<organism evidence="2 3">
    <name type="scientific">Methylobacterium bullatum</name>
    <dbReference type="NCBI Taxonomy" id="570505"/>
    <lineage>
        <taxon>Bacteria</taxon>
        <taxon>Pseudomonadati</taxon>
        <taxon>Pseudomonadota</taxon>
        <taxon>Alphaproteobacteria</taxon>
        <taxon>Hyphomicrobiales</taxon>
        <taxon>Methylobacteriaceae</taxon>
        <taxon>Methylobacterium</taxon>
    </lineage>
</organism>
<reference evidence="2" key="2">
    <citation type="submission" date="2021-08" db="EMBL/GenBank/DDBJ databases">
        <authorList>
            <person name="Tani A."/>
            <person name="Ola A."/>
            <person name="Ogura Y."/>
            <person name="Katsura K."/>
            <person name="Hayashi T."/>
        </authorList>
    </citation>
    <scope>NUCLEOTIDE SEQUENCE</scope>
    <source>
        <strain evidence="2">DSM 21893</strain>
    </source>
</reference>
<comment type="caution">
    <text evidence="2">The sequence shown here is derived from an EMBL/GenBank/DDBJ whole genome shotgun (WGS) entry which is preliminary data.</text>
</comment>
<proteinExistence type="predicted"/>
<dbReference type="AlphaFoldDB" id="A0AAV4ZBL8"/>
<feature type="compositionally biased region" description="Low complexity" evidence="1">
    <location>
        <begin position="58"/>
        <end position="71"/>
    </location>
</feature>
<feature type="region of interest" description="Disordered" evidence="1">
    <location>
        <begin position="1"/>
        <end position="77"/>
    </location>
</feature>
<dbReference type="RefSeq" id="WP_192215649.1">
    <property type="nucleotide sequence ID" value="NZ_BPQF01000019.1"/>
</dbReference>
<reference evidence="2" key="1">
    <citation type="journal article" date="2016" name="Front. Microbiol.">
        <title>Genome Sequence of the Piezophilic, Mesophilic Sulfate-Reducing Bacterium Desulfovibrio indicus J2T.</title>
        <authorList>
            <person name="Cao J."/>
            <person name="Maignien L."/>
            <person name="Shao Z."/>
            <person name="Alain K."/>
            <person name="Jebbar M."/>
        </authorList>
    </citation>
    <scope>NUCLEOTIDE SEQUENCE</scope>
    <source>
        <strain evidence="2">DSM 21893</strain>
    </source>
</reference>